<comment type="caution">
    <text evidence="1">The sequence shown here is derived from an EMBL/GenBank/DDBJ whole genome shotgun (WGS) entry which is preliminary data.</text>
</comment>
<dbReference type="Proteomes" id="UP001597295">
    <property type="component" value="Unassembled WGS sequence"/>
</dbReference>
<evidence type="ECO:0000313" key="2">
    <source>
        <dbReference type="Proteomes" id="UP001597295"/>
    </source>
</evidence>
<dbReference type="RefSeq" id="WP_379876722.1">
    <property type="nucleotide sequence ID" value="NZ_JBHUIP010000012.1"/>
</dbReference>
<proteinExistence type="predicted"/>
<dbReference type="EMBL" id="JBHUIP010000012">
    <property type="protein sequence ID" value="MFD2263694.1"/>
    <property type="molecule type" value="Genomic_DNA"/>
</dbReference>
<protein>
    <submittedName>
        <fullName evidence="1">Uncharacterized protein</fullName>
    </submittedName>
</protein>
<keyword evidence="2" id="KW-1185">Reference proteome</keyword>
<evidence type="ECO:0000313" key="1">
    <source>
        <dbReference type="EMBL" id="MFD2263694.1"/>
    </source>
</evidence>
<reference evidence="2" key="1">
    <citation type="journal article" date="2019" name="Int. J. Syst. Evol. Microbiol.">
        <title>The Global Catalogue of Microorganisms (GCM) 10K type strain sequencing project: providing services to taxonomists for standard genome sequencing and annotation.</title>
        <authorList>
            <consortium name="The Broad Institute Genomics Platform"/>
            <consortium name="The Broad Institute Genome Sequencing Center for Infectious Disease"/>
            <person name="Wu L."/>
            <person name="Ma J."/>
        </authorList>
    </citation>
    <scope>NUCLEOTIDE SEQUENCE [LARGE SCALE GENOMIC DNA]</scope>
    <source>
        <strain evidence="2">CGMCC 1.19062</strain>
    </source>
</reference>
<organism evidence="1 2">
    <name type="scientific">Lacibacterium aquatile</name>
    <dbReference type="NCBI Taxonomy" id="1168082"/>
    <lineage>
        <taxon>Bacteria</taxon>
        <taxon>Pseudomonadati</taxon>
        <taxon>Pseudomonadota</taxon>
        <taxon>Alphaproteobacteria</taxon>
        <taxon>Rhodospirillales</taxon>
        <taxon>Rhodospirillaceae</taxon>
    </lineage>
</organism>
<accession>A0ABW5DTD1</accession>
<gene>
    <name evidence="1" type="ORF">ACFSM5_12410</name>
</gene>
<name>A0ABW5DTD1_9PROT</name>
<sequence>MRFLGLLILALGAVAAPAGATSIYYVKSLCETFYGGEANFPLEAQVNLRQGGRLESCHYPELTPPRTTYEYSSEPALGWQGVCAFTSRHWDPARRDEAPYTRSYMALPKAGICPRLGDTDYVHVQHVSEGVFLAVHQLVAKLQTRPDARAIFVHTLPDHIFAKFPNAETMRLLLREKPDVAWQHENHWLQSLTAPKLERVEFVEARGLLPSHYEIKIRDSGTLWGLSIDFIDGQLKALARSEPEPR</sequence>